<proteinExistence type="predicted"/>
<dbReference type="InterPro" id="IPR018963">
    <property type="entry name" value="Mycophage_D29_Gp19"/>
</dbReference>
<comment type="caution">
    <text evidence="2">The sequence shown here is derived from an EMBL/GenBank/DDBJ whole genome shotgun (WGS) entry which is preliminary data.</text>
</comment>
<organism evidence="2 3">
    <name type="scientific">Ruminococcus albus SY3</name>
    <dbReference type="NCBI Taxonomy" id="1341156"/>
    <lineage>
        <taxon>Bacteria</taxon>
        <taxon>Bacillati</taxon>
        <taxon>Bacillota</taxon>
        <taxon>Clostridia</taxon>
        <taxon>Eubacteriales</taxon>
        <taxon>Oscillospiraceae</taxon>
        <taxon>Ruminococcus</taxon>
    </lineage>
</organism>
<accession>A0A011WU88</accession>
<evidence type="ECO:0000313" key="3">
    <source>
        <dbReference type="Proteomes" id="UP000021369"/>
    </source>
</evidence>
<keyword evidence="3" id="KW-1185">Reference proteome</keyword>
<dbReference type="OrthoDB" id="2083202at2"/>
<reference evidence="2 3" key="1">
    <citation type="submission" date="2013-06" db="EMBL/GenBank/DDBJ databases">
        <title>Rumen cellulosomics: divergent fiber-degrading strategies revealed by comparative genome-wide analysis of six Ruminococcal strains.</title>
        <authorList>
            <person name="Dassa B."/>
            <person name="Borovok I."/>
            <person name="Lamed R."/>
            <person name="Flint H."/>
            <person name="Yeoman C.J."/>
            <person name="White B."/>
            <person name="Bayer E.A."/>
        </authorList>
    </citation>
    <scope>NUCLEOTIDE SEQUENCE [LARGE SCALE GENOMIC DNA]</scope>
    <source>
        <strain evidence="2 3">SY3</strain>
    </source>
</reference>
<gene>
    <name evidence="2" type="ORF">RASY3_01635</name>
    <name evidence="1" type="ORF">RASY3_18065</name>
</gene>
<dbReference type="RefSeq" id="WP_037284567.1">
    <property type="nucleotide sequence ID" value="NZ_JEOB01000001.1"/>
</dbReference>
<evidence type="ECO:0008006" key="4">
    <source>
        <dbReference type="Google" id="ProtNLM"/>
    </source>
</evidence>
<name>A0A011WU88_RUMAL</name>
<dbReference type="Pfam" id="PF09355">
    <property type="entry name" value="Phage_Gp19"/>
    <property type="match status" value="1"/>
</dbReference>
<protein>
    <recommendedName>
        <fullName evidence="4">Phage protein</fullName>
    </recommendedName>
</protein>
<evidence type="ECO:0000313" key="1">
    <source>
        <dbReference type="EMBL" id="EXM38179.1"/>
    </source>
</evidence>
<dbReference type="EMBL" id="JEOB01000004">
    <property type="protein sequence ID" value="EXM38179.1"/>
    <property type="molecule type" value="Genomic_DNA"/>
</dbReference>
<evidence type="ECO:0000313" key="2">
    <source>
        <dbReference type="EMBL" id="EXM40560.1"/>
    </source>
</evidence>
<sequence>MGADYAAVSDITALGVTLTPQQEDAAEVLITQSSAKLRLTAKKYGKDIDTLIAADDDFGIAVKNVVVQSVIRALNSITDDSPAAVQATQSALGYSASMTYLNAGQSLYFLRNELKDLGLMQQTYGALEVYDYGDPRNTN</sequence>
<dbReference type="Proteomes" id="UP000021369">
    <property type="component" value="Unassembled WGS sequence"/>
</dbReference>
<dbReference type="PATRIC" id="fig|1341156.4.peg.3212"/>
<dbReference type="EMBL" id="JEOB01000001">
    <property type="protein sequence ID" value="EXM40560.1"/>
    <property type="molecule type" value="Genomic_DNA"/>
</dbReference>
<dbReference type="AlphaFoldDB" id="A0A011WU88"/>